<comment type="similarity">
    <text evidence="2">Belongs to the MafA family.</text>
</comment>
<evidence type="ECO:0000256" key="2">
    <source>
        <dbReference type="ARBA" id="ARBA00093781"/>
    </source>
</evidence>
<gene>
    <name evidence="4" type="ORF">BWK73_16630</name>
</gene>
<feature type="region of interest" description="Disordered" evidence="3">
    <location>
        <begin position="1"/>
        <end position="100"/>
    </location>
</feature>
<organism evidence="4 5">
    <name type="scientific">Thiothrix lacustris</name>
    <dbReference type="NCBI Taxonomy" id="525917"/>
    <lineage>
        <taxon>Bacteria</taxon>
        <taxon>Pseudomonadati</taxon>
        <taxon>Pseudomonadota</taxon>
        <taxon>Gammaproteobacteria</taxon>
        <taxon>Thiotrichales</taxon>
        <taxon>Thiotrichaceae</taxon>
        <taxon>Thiothrix</taxon>
    </lineage>
</organism>
<name>A0A1Y1QR22_9GAMM</name>
<dbReference type="InterPro" id="IPR058802">
    <property type="entry name" value="MafA-like"/>
</dbReference>
<protein>
    <submittedName>
        <fullName evidence="4">Uncharacterized protein</fullName>
    </submittedName>
</protein>
<evidence type="ECO:0000313" key="4">
    <source>
        <dbReference type="EMBL" id="OQX11832.1"/>
    </source>
</evidence>
<reference evidence="4 5" key="1">
    <citation type="submission" date="2017-01" db="EMBL/GenBank/DDBJ databases">
        <title>Novel large sulfur bacteria in the metagenomes of groundwater-fed chemosynthetic microbial mats in the Lake Huron basin.</title>
        <authorList>
            <person name="Sharrar A.M."/>
            <person name="Flood B.E."/>
            <person name="Bailey J.V."/>
            <person name="Jones D.S."/>
            <person name="Biddanda B."/>
            <person name="Ruberg S.A."/>
            <person name="Marcus D.N."/>
            <person name="Dick G.J."/>
        </authorList>
    </citation>
    <scope>NUCLEOTIDE SEQUENCE [LARGE SCALE GENOMIC DNA]</scope>
    <source>
        <strain evidence="4">A8</strain>
    </source>
</reference>
<proteinExistence type="inferred from homology"/>
<dbReference type="Proteomes" id="UP000192491">
    <property type="component" value="Unassembled WGS sequence"/>
</dbReference>
<evidence type="ECO:0000256" key="1">
    <source>
        <dbReference type="ARBA" id="ARBA00022889"/>
    </source>
</evidence>
<dbReference type="AlphaFoldDB" id="A0A1Y1QR22"/>
<accession>A0A1Y1QR22</accession>
<feature type="compositionally biased region" description="Low complexity" evidence="3">
    <location>
        <begin position="1"/>
        <end position="93"/>
    </location>
</feature>
<evidence type="ECO:0000256" key="3">
    <source>
        <dbReference type="SAM" id="MobiDB-lite"/>
    </source>
</evidence>
<sequence>MTTTQTTPGNTQTSTTNVGGSTNTNTGTATTNSSGSSSGTTNGSNTSATTGTATTNGQENSTSNTTGTSSSTQNGTSSTTGTATTGTASNSTGDTQTTGNAYLASPVRSIEQSSGNKRDLTATATYNGTPSYSSSTLYVSDSSYLTKMIIYYLRLNGVSVTFDPAQADSVLNVMVDVFGILTTKTDAVVYQNDKVRAKTTIEMAAFDRTGRQMIMPPTQGSYEALYEESKILSLGPYLKQKHSQKSDNLMEDFSMEQQN</sequence>
<dbReference type="EMBL" id="MTEJ01000079">
    <property type="protein sequence ID" value="OQX11832.1"/>
    <property type="molecule type" value="Genomic_DNA"/>
</dbReference>
<dbReference type="Pfam" id="PF26521">
    <property type="entry name" value="MAFA_adhesin"/>
    <property type="match status" value="1"/>
</dbReference>
<comment type="caution">
    <text evidence="4">The sequence shown here is derived from an EMBL/GenBank/DDBJ whole genome shotgun (WGS) entry which is preliminary data.</text>
</comment>
<keyword evidence="1" id="KW-0130">Cell adhesion</keyword>
<evidence type="ECO:0000313" key="5">
    <source>
        <dbReference type="Proteomes" id="UP000192491"/>
    </source>
</evidence>